<evidence type="ECO:0008006" key="5">
    <source>
        <dbReference type="Google" id="ProtNLM"/>
    </source>
</evidence>
<feature type="compositionally biased region" description="Basic and acidic residues" evidence="2">
    <location>
        <begin position="357"/>
        <end position="366"/>
    </location>
</feature>
<gene>
    <name evidence="3" type="ORF">QBC41DRAFT_344828</name>
</gene>
<keyword evidence="1" id="KW-0175">Coiled coil</keyword>
<dbReference type="AlphaFoldDB" id="A0AA40DDK4"/>
<reference evidence="3" key="1">
    <citation type="submission" date="2023-06" db="EMBL/GenBank/DDBJ databases">
        <title>Genome-scale phylogeny and comparative genomics of the fungal order Sordariales.</title>
        <authorList>
            <consortium name="Lawrence Berkeley National Laboratory"/>
            <person name="Hensen N."/>
            <person name="Bonometti L."/>
            <person name="Westerberg I."/>
            <person name="Brannstrom I.O."/>
            <person name="Guillou S."/>
            <person name="Cros-Aarteil S."/>
            <person name="Calhoun S."/>
            <person name="Haridas S."/>
            <person name="Kuo A."/>
            <person name="Mondo S."/>
            <person name="Pangilinan J."/>
            <person name="Riley R."/>
            <person name="Labutti K."/>
            <person name="Andreopoulos B."/>
            <person name="Lipzen A."/>
            <person name="Chen C."/>
            <person name="Yanf M."/>
            <person name="Daum C."/>
            <person name="Ng V."/>
            <person name="Clum A."/>
            <person name="Steindorff A."/>
            <person name="Ohm R."/>
            <person name="Martin F."/>
            <person name="Silar P."/>
            <person name="Natvig D."/>
            <person name="Lalanne C."/>
            <person name="Gautier V."/>
            <person name="Ament-Velasquez S.L."/>
            <person name="Kruys A."/>
            <person name="Hutchinson M.I."/>
            <person name="Powell A.J."/>
            <person name="Barry K."/>
            <person name="Miller A.N."/>
            <person name="Grigoriev I.V."/>
            <person name="Debuchy R."/>
            <person name="Gladieux P."/>
            <person name="Thoren M.H."/>
            <person name="Johannesson H."/>
        </authorList>
    </citation>
    <scope>NUCLEOTIDE SEQUENCE</scope>
    <source>
        <strain evidence="3">CBS 307.81</strain>
    </source>
</reference>
<comment type="caution">
    <text evidence="3">The sequence shown here is derived from an EMBL/GenBank/DDBJ whole genome shotgun (WGS) entry which is preliminary data.</text>
</comment>
<evidence type="ECO:0000256" key="1">
    <source>
        <dbReference type="SAM" id="Coils"/>
    </source>
</evidence>
<sequence length="453" mass="50163">MKTVSCKCKKCQRAVGIFSNLWIQVGKSYLGPVVEPDGELAIRCEGKLRMGDTGTLVEGCHLQNFICDSCAAVLGFRCIQTPVNHVFDDNQVLLRIASVILLDTEGDDIELEIKRVLNINEPSKTNTDGVPDPSSNFPGTVEFQQLKFDLEGQKEYLKRIDNNGFKIVAGLDKRVGRIEIDVKTLHATVGGFKEGIRGVQEGLKSVKSELDGFAKSGTEKRAAFKSLESQLSSINGSLETIQHQAAGLTEEMRKEVSDLKNRLQETIEELDMLRSEINESISADSHARDMAAIRTEIAQLRRELRSVRTGESDRVVPSFPSRELEILTSNIAKIGNRASQVETLQMEFEILKGRVDRAEANREASHSRRVTYPLDPETLLPNSVTRKRASSPKLETVSKRTLSSNQFTDSTVAGYSALPLTPSSQNSTMNLQNPKKRGRPRATTASSNTKDRL</sequence>
<name>A0AA40DDK4_9PEZI</name>
<feature type="coiled-coil region" evidence="1">
    <location>
        <begin position="249"/>
        <end position="303"/>
    </location>
</feature>
<feature type="compositionally biased region" description="Polar residues" evidence="2">
    <location>
        <begin position="421"/>
        <end position="433"/>
    </location>
</feature>
<dbReference type="EMBL" id="JAULSY010000023">
    <property type="protein sequence ID" value="KAK0671159.1"/>
    <property type="molecule type" value="Genomic_DNA"/>
</dbReference>
<organism evidence="3 4">
    <name type="scientific">Cercophora samala</name>
    <dbReference type="NCBI Taxonomy" id="330535"/>
    <lineage>
        <taxon>Eukaryota</taxon>
        <taxon>Fungi</taxon>
        <taxon>Dikarya</taxon>
        <taxon>Ascomycota</taxon>
        <taxon>Pezizomycotina</taxon>
        <taxon>Sordariomycetes</taxon>
        <taxon>Sordariomycetidae</taxon>
        <taxon>Sordariales</taxon>
        <taxon>Lasiosphaeriaceae</taxon>
        <taxon>Cercophora</taxon>
    </lineage>
</organism>
<keyword evidence="4" id="KW-1185">Reference proteome</keyword>
<feature type="region of interest" description="Disordered" evidence="2">
    <location>
        <begin position="357"/>
        <end position="403"/>
    </location>
</feature>
<dbReference type="Proteomes" id="UP001174997">
    <property type="component" value="Unassembled WGS sequence"/>
</dbReference>
<feature type="compositionally biased region" description="Polar residues" evidence="2">
    <location>
        <begin position="443"/>
        <end position="453"/>
    </location>
</feature>
<dbReference type="Gene3D" id="1.10.287.1490">
    <property type="match status" value="1"/>
</dbReference>
<protein>
    <recommendedName>
        <fullName evidence="5">Mis18 domain-containing protein</fullName>
    </recommendedName>
</protein>
<evidence type="ECO:0000256" key="2">
    <source>
        <dbReference type="SAM" id="MobiDB-lite"/>
    </source>
</evidence>
<proteinExistence type="predicted"/>
<feature type="region of interest" description="Disordered" evidence="2">
    <location>
        <begin position="416"/>
        <end position="453"/>
    </location>
</feature>
<accession>A0AA40DDK4</accession>
<evidence type="ECO:0000313" key="4">
    <source>
        <dbReference type="Proteomes" id="UP001174997"/>
    </source>
</evidence>
<evidence type="ECO:0000313" key="3">
    <source>
        <dbReference type="EMBL" id="KAK0671159.1"/>
    </source>
</evidence>